<reference evidence="2 3" key="1">
    <citation type="journal article" date="2007" name="Nat. Biotechnol.">
        <title>Complete genome sequence of the myxobacterium Sorangium cellulosum.</title>
        <authorList>
            <person name="Schneiker S."/>
            <person name="Perlova O."/>
            <person name="Kaiser O."/>
            <person name="Gerth K."/>
            <person name="Alici A."/>
            <person name="Altmeyer M.O."/>
            <person name="Bartels D."/>
            <person name="Bekel T."/>
            <person name="Beyer S."/>
            <person name="Bode E."/>
            <person name="Bode H.B."/>
            <person name="Bolten C.J."/>
            <person name="Choudhuri J.V."/>
            <person name="Doss S."/>
            <person name="Elnakady Y.A."/>
            <person name="Frank B."/>
            <person name="Gaigalat L."/>
            <person name="Goesmann A."/>
            <person name="Groeger C."/>
            <person name="Gross F."/>
            <person name="Jelsbak L."/>
            <person name="Jelsbak L."/>
            <person name="Kalinowski J."/>
            <person name="Kegler C."/>
            <person name="Knauber T."/>
            <person name="Konietzny S."/>
            <person name="Kopp M."/>
            <person name="Krause L."/>
            <person name="Krug D."/>
            <person name="Linke B."/>
            <person name="Mahmud T."/>
            <person name="Martinez-Arias R."/>
            <person name="McHardy A.C."/>
            <person name="Merai M."/>
            <person name="Meyer F."/>
            <person name="Mormann S."/>
            <person name="Munoz-Dorado J."/>
            <person name="Perez J."/>
            <person name="Pradella S."/>
            <person name="Rachid S."/>
            <person name="Raddatz G."/>
            <person name="Rosenau F."/>
            <person name="Rueckert C."/>
            <person name="Sasse F."/>
            <person name="Scharfe M."/>
            <person name="Schuster S.C."/>
            <person name="Suen G."/>
            <person name="Treuner-Lange A."/>
            <person name="Velicer G.J."/>
            <person name="Vorholter F.-J."/>
            <person name="Weissman K.J."/>
            <person name="Welch R.D."/>
            <person name="Wenzel S.C."/>
            <person name="Whitworth D.E."/>
            <person name="Wilhelm S."/>
            <person name="Wittmann C."/>
            <person name="Bloecker H."/>
            <person name="Puehler A."/>
            <person name="Mueller R."/>
        </authorList>
    </citation>
    <scope>NUCLEOTIDE SEQUENCE [LARGE SCALE GENOMIC DNA]</scope>
    <source>
        <strain evidence="3">So ce56</strain>
    </source>
</reference>
<protein>
    <submittedName>
        <fullName evidence="2">Uncharacterized protein</fullName>
    </submittedName>
</protein>
<dbReference type="EMBL" id="AM746676">
    <property type="protein sequence ID" value="CAN97726.1"/>
    <property type="molecule type" value="Genomic_DNA"/>
</dbReference>
<sequence>MLPRKYAGPNFDEELKTQIEGEQDGQGQSRGAPPRQGAPGGRPAGSLRPRVGGPPVQIVKLHPNCMNAVGDILEQGLPSYERVYNLEDGLDFLKALRRTYHSLRYYATEVAEMDEEEALRGCEDGEG</sequence>
<organism evidence="2 3">
    <name type="scientific">Sorangium cellulosum (strain So ce56)</name>
    <name type="common">Polyangium cellulosum (strain So ce56)</name>
    <dbReference type="NCBI Taxonomy" id="448385"/>
    <lineage>
        <taxon>Bacteria</taxon>
        <taxon>Pseudomonadati</taxon>
        <taxon>Myxococcota</taxon>
        <taxon>Polyangia</taxon>
        <taxon>Polyangiales</taxon>
        <taxon>Polyangiaceae</taxon>
        <taxon>Sorangium</taxon>
    </lineage>
</organism>
<evidence type="ECO:0000256" key="1">
    <source>
        <dbReference type="SAM" id="MobiDB-lite"/>
    </source>
</evidence>
<dbReference type="KEGG" id="scl:sce7557"/>
<keyword evidence="3" id="KW-1185">Reference proteome</keyword>
<name>A9F4N2_SORC5</name>
<dbReference type="HOGENOM" id="CLU_1969085_0_0_7"/>
<dbReference type="Proteomes" id="UP000002139">
    <property type="component" value="Chromosome"/>
</dbReference>
<gene>
    <name evidence="2" type="ordered locus">sce7557</name>
</gene>
<dbReference type="STRING" id="448385.sce7557"/>
<dbReference type="AlphaFoldDB" id="A9F4N2"/>
<evidence type="ECO:0000313" key="2">
    <source>
        <dbReference type="EMBL" id="CAN97726.1"/>
    </source>
</evidence>
<evidence type="ECO:0000313" key="3">
    <source>
        <dbReference type="Proteomes" id="UP000002139"/>
    </source>
</evidence>
<proteinExistence type="predicted"/>
<accession>A9F4N2</accession>
<feature type="region of interest" description="Disordered" evidence="1">
    <location>
        <begin position="1"/>
        <end position="56"/>
    </location>
</feature>